<dbReference type="NCBIfam" id="TIGR00151">
    <property type="entry name" value="ispF"/>
    <property type="match status" value="1"/>
</dbReference>
<comment type="caution">
    <text evidence="11">The sequence shown here is derived from an EMBL/GenBank/DDBJ whole genome shotgun (WGS) entry which is preliminary data.</text>
</comment>
<evidence type="ECO:0000256" key="9">
    <source>
        <dbReference type="SAM" id="MobiDB-lite"/>
    </source>
</evidence>
<evidence type="ECO:0000256" key="2">
    <source>
        <dbReference type="ARBA" id="ARBA00001968"/>
    </source>
</evidence>
<dbReference type="CDD" id="cd00554">
    <property type="entry name" value="MECDP_synthase"/>
    <property type="match status" value="1"/>
</dbReference>
<feature type="region of interest" description="Disordered" evidence="9">
    <location>
        <begin position="45"/>
        <end position="80"/>
    </location>
</feature>
<evidence type="ECO:0000256" key="7">
    <source>
        <dbReference type="ARBA" id="ARBA00023239"/>
    </source>
</evidence>
<dbReference type="HAMAP" id="MF_00107">
    <property type="entry name" value="IspF"/>
    <property type="match status" value="1"/>
</dbReference>
<dbReference type="EMBL" id="SDOX01000159">
    <property type="protein sequence ID" value="TFJ80578.1"/>
    <property type="molecule type" value="Genomic_DNA"/>
</dbReference>
<dbReference type="GO" id="GO:0019288">
    <property type="term" value="P:isopentenyl diphosphate biosynthetic process, methylerythritol 4-phosphate pathway"/>
    <property type="evidence" value="ECO:0007669"/>
    <property type="project" value="UniProtKB-UniPathway"/>
</dbReference>
<dbReference type="PANTHER" id="PTHR43181">
    <property type="entry name" value="2-C-METHYL-D-ERYTHRITOL 2,4-CYCLODIPHOSPHATE SYNTHASE, CHLOROPLASTIC"/>
    <property type="match status" value="1"/>
</dbReference>
<protein>
    <recommendedName>
        <fullName evidence="4 8">2-C-methyl-D-erythritol 2,4-cyclodiphosphate synthase</fullName>
        <ecNumber evidence="4 8">4.6.1.12</ecNumber>
    </recommendedName>
</protein>
<evidence type="ECO:0000256" key="6">
    <source>
        <dbReference type="ARBA" id="ARBA00023229"/>
    </source>
</evidence>
<dbReference type="FunFam" id="3.30.1330.50:FF:000003">
    <property type="entry name" value="2-C-methyl-D-erythritol 2,4-cyclodiphosphate synthase"/>
    <property type="match status" value="1"/>
</dbReference>
<comment type="similarity">
    <text evidence="8">Belongs to the IspF family.</text>
</comment>
<dbReference type="OrthoDB" id="2015434at2759"/>
<comment type="catalytic activity">
    <reaction evidence="1 8">
        <text>4-CDP-2-C-methyl-D-erythritol 2-phosphate = 2-C-methyl-D-erythritol 2,4-cyclic diphosphate + CMP</text>
        <dbReference type="Rhea" id="RHEA:23864"/>
        <dbReference type="ChEBI" id="CHEBI:57919"/>
        <dbReference type="ChEBI" id="CHEBI:58483"/>
        <dbReference type="ChEBI" id="CHEBI:60377"/>
        <dbReference type="EC" id="4.6.1.12"/>
    </reaction>
</comment>
<dbReference type="GO" id="GO:0016114">
    <property type="term" value="P:terpenoid biosynthetic process"/>
    <property type="evidence" value="ECO:0007669"/>
    <property type="project" value="InterPro"/>
</dbReference>
<evidence type="ECO:0000259" key="10">
    <source>
        <dbReference type="Pfam" id="PF02542"/>
    </source>
</evidence>
<dbReference type="Proteomes" id="UP000355283">
    <property type="component" value="Unassembled WGS sequence"/>
</dbReference>
<evidence type="ECO:0000313" key="12">
    <source>
        <dbReference type="Proteomes" id="UP000355283"/>
    </source>
</evidence>
<evidence type="ECO:0000256" key="1">
    <source>
        <dbReference type="ARBA" id="ARBA00000200"/>
    </source>
</evidence>
<dbReference type="InterPro" id="IPR003526">
    <property type="entry name" value="MECDP_synthase"/>
</dbReference>
<organism evidence="11 12">
    <name type="scientific">Nannochloropsis salina CCMP1776</name>
    <dbReference type="NCBI Taxonomy" id="1027361"/>
    <lineage>
        <taxon>Eukaryota</taxon>
        <taxon>Sar</taxon>
        <taxon>Stramenopiles</taxon>
        <taxon>Ochrophyta</taxon>
        <taxon>Eustigmatophyceae</taxon>
        <taxon>Eustigmatales</taxon>
        <taxon>Monodopsidaceae</taxon>
        <taxon>Microchloropsis</taxon>
        <taxon>Microchloropsis salina</taxon>
    </lineage>
</organism>
<dbReference type="PANTHER" id="PTHR43181:SF1">
    <property type="entry name" value="2-C-METHYL-D-ERYTHRITOL 2,4-CYCLODIPHOSPHATE SYNTHASE, CHLOROPLASTIC"/>
    <property type="match status" value="1"/>
</dbReference>
<evidence type="ECO:0000256" key="4">
    <source>
        <dbReference type="ARBA" id="ARBA00012579"/>
    </source>
</evidence>
<name>A0A4D9CVC3_9STRA</name>
<comment type="cofactor">
    <cofactor evidence="2">
        <name>a divalent metal cation</name>
        <dbReference type="ChEBI" id="CHEBI:60240"/>
    </cofactor>
</comment>
<comment type="pathway">
    <text evidence="3">Isoprenoid biosynthesis; isopentenyl diphosphate biosynthesis via DXP pathway; isopentenyl diphosphate from 1-deoxy-D-xylulose 5-phosphate: step 4/6.</text>
</comment>
<reference evidence="11 12" key="1">
    <citation type="submission" date="2019-01" db="EMBL/GenBank/DDBJ databases">
        <title>Nuclear Genome Assembly of the Microalgal Biofuel strain Nannochloropsis salina CCMP1776.</title>
        <authorList>
            <person name="Hovde B."/>
        </authorList>
    </citation>
    <scope>NUCLEOTIDE SEQUENCE [LARGE SCALE GENOMIC DNA]</scope>
    <source>
        <strain evidence="11 12">CCMP1776</strain>
    </source>
</reference>
<dbReference type="AlphaFoldDB" id="A0A4D9CVC3"/>
<dbReference type="InterPro" id="IPR036571">
    <property type="entry name" value="MECDP_synthase_sf"/>
</dbReference>
<dbReference type="GO" id="GO:0008685">
    <property type="term" value="F:2-C-methyl-D-erythritol 2,4-cyclodiphosphate synthase activity"/>
    <property type="evidence" value="ECO:0007669"/>
    <property type="project" value="UniProtKB-EC"/>
</dbReference>
<dbReference type="SUPFAM" id="SSF69765">
    <property type="entry name" value="IpsF-like"/>
    <property type="match status" value="1"/>
</dbReference>
<evidence type="ECO:0000256" key="8">
    <source>
        <dbReference type="RuleBase" id="RU004395"/>
    </source>
</evidence>
<keyword evidence="5" id="KW-0479">Metal-binding</keyword>
<keyword evidence="7 8" id="KW-0456">Lyase</keyword>
<keyword evidence="12" id="KW-1185">Reference proteome</keyword>
<proteinExistence type="inferred from homology"/>
<dbReference type="GO" id="GO:0046872">
    <property type="term" value="F:metal ion binding"/>
    <property type="evidence" value="ECO:0007669"/>
    <property type="project" value="UniProtKB-KW"/>
</dbReference>
<dbReference type="Pfam" id="PF02542">
    <property type="entry name" value="YgbB"/>
    <property type="match status" value="1"/>
</dbReference>
<sequence length="242" mass="26686">MYNRQVIFALSQLPRRRQIFLLICLISSALAFVRPATVALHNQSPHLQGRDGIHDATTATSTPPRKGAPRMSAYSEPVPQATDPPFRVGHGFDIHRLEAGLPLVIGGVKIEFEKGSAAHSDGDALYHSVTDAILGAIGLPDIGQLFPDTDPKWKGADSAQFMREARRLMTLRGYRIGNVDVTLILQKPKVKDIKPQMKANLVELLGTEESRVNIKARTHEHVDSVGESRSWVVHVVILLEKV</sequence>
<feature type="domain" description="2-C-methyl-D-erythritol 2,4-cyclodiphosphate synthase" evidence="10">
    <location>
        <begin position="86"/>
        <end position="239"/>
    </location>
</feature>
<dbReference type="PROSITE" id="PS01350">
    <property type="entry name" value="ISPF"/>
    <property type="match status" value="1"/>
</dbReference>
<evidence type="ECO:0000313" key="11">
    <source>
        <dbReference type="EMBL" id="TFJ80578.1"/>
    </source>
</evidence>
<evidence type="ECO:0000256" key="5">
    <source>
        <dbReference type="ARBA" id="ARBA00022723"/>
    </source>
</evidence>
<accession>A0A4D9CVC3</accession>
<evidence type="ECO:0000256" key="3">
    <source>
        <dbReference type="ARBA" id="ARBA00004709"/>
    </source>
</evidence>
<gene>
    <name evidence="11" type="ORF">NSK_008004</name>
</gene>
<dbReference type="Gene3D" id="3.30.1330.50">
    <property type="entry name" value="2-C-methyl-D-erythritol 2,4-cyclodiphosphate synthase"/>
    <property type="match status" value="1"/>
</dbReference>
<dbReference type="UniPathway" id="UPA00056">
    <property type="reaction ID" value="UER00095"/>
</dbReference>
<keyword evidence="6 8" id="KW-0414">Isoprene biosynthesis</keyword>
<dbReference type="EC" id="4.6.1.12" evidence="4 8"/>
<dbReference type="InterPro" id="IPR020555">
    <property type="entry name" value="MECDP_synthase_CS"/>
</dbReference>